<reference evidence="2" key="2">
    <citation type="journal article" date="2015" name="Data Brief">
        <title>Shoot transcriptome of the giant reed, Arundo donax.</title>
        <authorList>
            <person name="Barrero R.A."/>
            <person name="Guerrero F.D."/>
            <person name="Moolhuijzen P."/>
            <person name="Goolsby J.A."/>
            <person name="Tidwell J."/>
            <person name="Bellgard S.E."/>
            <person name="Bellgard M.I."/>
        </authorList>
    </citation>
    <scope>NUCLEOTIDE SEQUENCE</scope>
    <source>
        <tissue evidence="2">Shoot tissue taken approximately 20 cm above the soil surface</tissue>
    </source>
</reference>
<evidence type="ECO:0000313" key="2">
    <source>
        <dbReference type="EMBL" id="JAD91095.1"/>
    </source>
</evidence>
<feature type="region of interest" description="Disordered" evidence="1">
    <location>
        <begin position="24"/>
        <end position="47"/>
    </location>
</feature>
<reference evidence="2" key="1">
    <citation type="submission" date="2014-09" db="EMBL/GenBank/DDBJ databases">
        <authorList>
            <person name="Magalhaes I.L.F."/>
            <person name="Oliveira U."/>
            <person name="Santos F.R."/>
            <person name="Vidigal T.H.D.A."/>
            <person name="Brescovit A.D."/>
            <person name="Santos A.J."/>
        </authorList>
    </citation>
    <scope>NUCLEOTIDE SEQUENCE</scope>
    <source>
        <tissue evidence="2">Shoot tissue taken approximately 20 cm above the soil surface</tissue>
    </source>
</reference>
<sequence length="47" mass="5062">MHYHLKSLTASVGHARDQIKLFGLEEGAGDGDEEGGGLQRRGRPSAR</sequence>
<organism evidence="2">
    <name type="scientific">Arundo donax</name>
    <name type="common">Giant reed</name>
    <name type="synonym">Donax arundinaceus</name>
    <dbReference type="NCBI Taxonomy" id="35708"/>
    <lineage>
        <taxon>Eukaryota</taxon>
        <taxon>Viridiplantae</taxon>
        <taxon>Streptophyta</taxon>
        <taxon>Embryophyta</taxon>
        <taxon>Tracheophyta</taxon>
        <taxon>Spermatophyta</taxon>
        <taxon>Magnoliopsida</taxon>
        <taxon>Liliopsida</taxon>
        <taxon>Poales</taxon>
        <taxon>Poaceae</taxon>
        <taxon>PACMAD clade</taxon>
        <taxon>Arundinoideae</taxon>
        <taxon>Arundineae</taxon>
        <taxon>Arundo</taxon>
    </lineage>
</organism>
<dbReference type="AlphaFoldDB" id="A0A0A9DZM4"/>
<accession>A0A0A9DZM4</accession>
<proteinExistence type="predicted"/>
<evidence type="ECO:0000256" key="1">
    <source>
        <dbReference type="SAM" id="MobiDB-lite"/>
    </source>
</evidence>
<name>A0A0A9DZM4_ARUDO</name>
<protein>
    <submittedName>
        <fullName evidence="2">Uncharacterized protein</fullName>
    </submittedName>
</protein>
<dbReference type="EMBL" id="GBRH01206800">
    <property type="protein sequence ID" value="JAD91095.1"/>
    <property type="molecule type" value="Transcribed_RNA"/>
</dbReference>